<sequence>MFERFAIFYTPTGPLADFGAAWLGWDSAAGCAVPHPQIAGIDVAKVTATPRKYGLHATMKAPFRLSADSGPATLQQAVADFAARHRAVDIGPLALGQDHGFVALRPVAAPPALQDLERAIVTELDPHRAPLTAADIARRRKAPLTLRQDRQMLDWGYPYVFEDFHLHLTLSGPLQAAQAAQILTALQPMVAPLIAAPCIIDAVTLMGQDVAGMFHQIHRYALTG</sequence>
<dbReference type="PIRSF" id="PIRSF033328">
    <property type="entry name" value="Phest_Mll4975"/>
    <property type="match status" value="1"/>
</dbReference>
<dbReference type="RefSeq" id="WP_087207914.1">
    <property type="nucleotide sequence ID" value="NZ_CP021431.1"/>
</dbReference>
<reference evidence="1 2" key="1">
    <citation type="submission" date="2017-05" db="EMBL/GenBank/DDBJ databases">
        <title>Genome Sequence of Loktanella vestfoldensis Strain SMR4r Isolated from a Culture of the Diatom Skeletonema marinoi.</title>
        <authorList>
            <person name="Topel M."/>
            <person name="Pinder M.I.M."/>
            <person name="Johansson O.N."/>
            <person name="Kourtchenko O."/>
            <person name="Godhe A."/>
            <person name="Clarke A.K."/>
        </authorList>
    </citation>
    <scope>NUCLEOTIDE SEQUENCE [LARGE SCALE GENOMIC DNA]</scope>
    <source>
        <strain evidence="1 2">SMR4r</strain>
    </source>
</reference>
<protein>
    <submittedName>
        <fullName evidence="1">Xylose isomerase</fullName>
    </submittedName>
</protein>
<name>A0A1Y0ED78_9RHOB</name>
<dbReference type="OrthoDB" id="4954742at2"/>
<keyword evidence="2" id="KW-1185">Reference proteome</keyword>
<dbReference type="InterPro" id="IPR009389">
    <property type="entry name" value="DUF1045"/>
</dbReference>
<dbReference type="Proteomes" id="UP000195273">
    <property type="component" value="Chromosome"/>
</dbReference>
<dbReference type="GO" id="GO:0016853">
    <property type="term" value="F:isomerase activity"/>
    <property type="evidence" value="ECO:0007669"/>
    <property type="project" value="UniProtKB-KW"/>
</dbReference>
<evidence type="ECO:0000313" key="1">
    <source>
        <dbReference type="EMBL" id="ARU01262.1"/>
    </source>
</evidence>
<dbReference type="Gene3D" id="3.90.1140.10">
    <property type="entry name" value="Cyclic phosphodiesterase"/>
    <property type="match status" value="1"/>
</dbReference>
<dbReference type="KEGG" id="lvs:LOKVESSMR4R_01950"/>
<gene>
    <name evidence="1" type="ORF">LOKVESSMR4R_01950</name>
</gene>
<proteinExistence type="predicted"/>
<keyword evidence="1" id="KW-0413">Isomerase</keyword>
<dbReference type="STRING" id="1122181.GCA_000382265_00668"/>
<evidence type="ECO:0000313" key="2">
    <source>
        <dbReference type="Proteomes" id="UP000195273"/>
    </source>
</evidence>
<dbReference type="EMBL" id="CP021431">
    <property type="protein sequence ID" value="ARU01262.1"/>
    <property type="molecule type" value="Genomic_DNA"/>
</dbReference>
<organism evidence="1 2">
    <name type="scientific">Yoonia vestfoldensis</name>
    <dbReference type="NCBI Taxonomy" id="245188"/>
    <lineage>
        <taxon>Bacteria</taxon>
        <taxon>Pseudomonadati</taxon>
        <taxon>Pseudomonadota</taxon>
        <taxon>Alphaproteobacteria</taxon>
        <taxon>Rhodobacterales</taxon>
        <taxon>Paracoccaceae</taxon>
        <taxon>Yoonia</taxon>
    </lineage>
</organism>
<accession>A0A1Y0ED78</accession>
<dbReference type="AlphaFoldDB" id="A0A1Y0ED78"/>
<dbReference type="Pfam" id="PF06299">
    <property type="entry name" value="DUF1045"/>
    <property type="match status" value="1"/>
</dbReference>